<keyword evidence="6" id="KW-1185">Reference proteome</keyword>
<dbReference type="AlphaFoldDB" id="A0A8I0KIR6"/>
<keyword evidence="4" id="KW-0808">Transferase</keyword>
<feature type="domain" description="SGNH" evidence="3">
    <location>
        <begin position="399"/>
        <end position="622"/>
    </location>
</feature>
<keyword evidence="4" id="KW-0012">Acyltransferase</keyword>
<evidence type="ECO:0000256" key="1">
    <source>
        <dbReference type="SAM" id="Phobius"/>
    </source>
</evidence>
<evidence type="ECO:0000313" key="5">
    <source>
        <dbReference type="EMBL" id="NYI39110.1"/>
    </source>
</evidence>
<feature type="transmembrane region" description="Helical" evidence="1">
    <location>
        <begin position="220"/>
        <end position="236"/>
    </location>
</feature>
<keyword evidence="1" id="KW-1133">Transmembrane helix</keyword>
<sequence length="633" mass="68614">MRTDIQALRALAVTVVVAFHLWPSRVSGGYVGVDVFFVISGYLITLHLAQRPPTSIAGLADFWARRVRRLIPAAAVVLVATVVASRLWLPATQFADIGRQVVGSALYVQNWVLADSATDYLAAENAPTPVQHYWSLSIEEQFYLFWPILIAAVLAFRRAWLPLVTVAVFAASLAWSIRLTDIDPGAAYFVTPARVWELLLGALVAIAVHRGVTLPRWRGPVALVGLAMITYAVFWFDRATAFPGSAALVPTVGAALVLLAAVDTRGPWEARSIQLVGDWSYPIYLWHWPLVVITPLALGVDKTLRTDAVVLVLTIVLSGLTVRFIERPLRFHPYLVARKRATFAMLAASTALTCGAAWALTAAPDGTEDSGLAMTPVDAKADQPAVYPDDCWASAPFTTHPVCHYGDEDSDQRVALIGNSHAGHWQPALDEVATERGWALDTYLASQCYTVDLDIAFPNPKSTRNCRAWNAESLQRIIDSDPSLVVISNRTRTLPLAGLEQPEADRVAQAAYADTLDTLTDEGIPVLVIRDTPAAAGSVPDCVALNADDPAVCERPRDEAVEPDPLAAAGRADDSGLVSVLDVTDRLCDDETCRFVVGDQIAYFDHGHLTATFSRELAPEVDEAARKAIRSAA</sequence>
<dbReference type="InterPro" id="IPR002656">
    <property type="entry name" value="Acyl_transf_3_dom"/>
</dbReference>
<dbReference type="Proteomes" id="UP000587211">
    <property type="component" value="Unassembled WGS sequence"/>
</dbReference>
<evidence type="ECO:0000313" key="4">
    <source>
        <dbReference type="EMBL" id="MBD1270232.1"/>
    </source>
</evidence>
<dbReference type="Pfam" id="PF19040">
    <property type="entry name" value="SGNH"/>
    <property type="match status" value="1"/>
</dbReference>
<name>A0A8I0KIR6_9ACTN</name>
<dbReference type="InterPro" id="IPR043968">
    <property type="entry name" value="SGNH"/>
</dbReference>
<accession>A0A8I0KIR6</accession>
<protein>
    <submittedName>
        <fullName evidence="4">Acyltransferase</fullName>
    </submittedName>
    <submittedName>
        <fullName evidence="5">Peptidoglycan/LPS O-acetylase OafA/YrhL</fullName>
    </submittedName>
</protein>
<feature type="transmembrane region" description="Helical" evidence="1">
    <location>
        <begin position="186"/>
        <end position="208"/>
    </location>
</feature>
<keyword evidence="1" id="KW-0812">Transmembrane</keyword>
<dbReference type="Proteomes" id="UP000659061">
    <property type="component" value="Unassembled WGS sequence"/>
</dbReference>
<dbReference type="GO" id="GO:0016747">
    <property type="term" value="F:acyltransferase activity, transferring groups other than amino-acyl groups"/>
    <property type="evidence" value="ECO:0007669"/>
    <property type="project" value="InterPro"/>
</dbReference>
<dbReference type="PANTHER" id="PTHR23028:SF53">
    <property type="entry name" value="ACYL_TRANSF_3 DOMAIN-CONTAINING PROTEIN"/>
    <property type="match status" value="1"/>
</dbReference>
<keyword evidence="1" id="KW-0472">Membrane</keyword>
<feature type="transmembrane region" description="Helical" evidence="1">
    <location>
        <begin position="29"/>
        <end position="49"/>
    </location>
</feature>
<dbReference type="PANTHER" id="PTHR23028">
    <property type="entry name" value="ACETYLTRANSFERASE"/>
    <property type="match status" value="1"/>
</dbReference>
<gene>
    <name evidence="5" type="ORF">BJ975_002485</name>
    <name evidence="4" type="ORF">IDH50_08320</name>
</gene>
<dbReference type="EMBL" id="JACBZN010000001">
    <property type="protein sequence ID" value="NYI39110.1"/>
    <property type="molecule type" value="Genomic_DNA"/>
</dbReference>
<dbReference type="RefSeq" id="WP_179426407.1">
    <property type="nucleotide sequence ID" value="NZ_BAAAMP010000002.1"/>
</dbReference>
<proteinExistence type="predicted"/>
<dbReference type="GO" id="GO:0009103">
    <property type="term" value="P:lipopolysaccharide biosynthetic process"/>
    <property type="evidence" value="ECO:0007669"/>
    <property type="project" value="TreeGrafter"/>
</dbReference>
<evidence type="ECO:0000313" key="7">
    <source>
        <dbReference type="Proteomes" id="UP000659061"/>
    </source>
</evidence>
<evidence type="ECO:0000259" key="3">
    <source>
        <dbReference type="Pfam" id="PF19040"/>
    </source>
</evidence>
<dbReference type="InterPro" id="IPR050879">
    <property type="entry name" value="Acyltransferase_3"/>
</dbReference>
<reference evidence="5 6" key="1">
    <citation type="submission" date="2020-07" db="EMBL/GenBank/DDBJ databases">
        <title>Sequencing the genomes of 1000 actinobacteria strains.</title>
        <authorList>
            <person name="Klenk H.-P."/>
        </authorList>
    </citation>
    <scope>NUCLEOTIDE SEQUENCE [LARGE SCALE GENOMIC DNA]</scope>
    <source>
        <strain evidence="5 6">DSM 19087</strain>
    </source>
</reference>
<evidence type="ECO:0000313" key="6">
    <source>
        <dbReference type="Proteomes" id="UP000587211"/>
    </source>
</evidence>
<feature type="transmembrane region" description="Helical" evidence="1">
    <location>
        <begin position="242"/>
        <end position="262"/>
    </location>
</feature>
<feature type="transmembrane region" description="Helical" evidence="1">
    <location>
        <begin position="141"/>
        <end position="156"/>
    </location>
</feature>
<feature type="transmembrane region" description="Helical" evidence="1">
    <location>
        <begin position="70"/>
        <end position="89"/>
    </location>
</feature>
<reference evidence="4" key="2">
    <citation type="submission" date="2020-09" db="EMBL/GenBank/DDBJ databases">
        <title>Novel species in genus Aeromicrobium.</title>
        <authorList>
            <person name="Zhang G."/>
        </authorList>
    </citation>
    <scope>NUCLEOTIDE SEQUENCE</scope>
    <source>
        <strain evidence="4">SSW1-57</strain>
    </source>
</reference>
<dbReference type="GO" id="GO:0016020">
    <property type="term" value="C:membrane"/>
    <property type="evidence" value="ECO:0007669"/>
    <property type="project" value="TreeGrafter"/>
</dbReference>
<feature type="transmembrane region" description="Helical" evidence="1">
    <location>
        <begin position="163"/>
        <end position="180"/>
    </location>
</feature>
<organism evidence="4 7">
    <name type="scientific">Aeromicrobium tamlense</name>
    <dbReference type="NCBI Taxonomy" id="375541"/>
    <lineage>
        <taxon>Bacteria</taxon>
        <taxon>Bacillati</taxon>
        <taxon>Actinomycetota</taxon>
        <taxon>Actinomycetes</taxon>
        <taxon>Propionibacteriales</taxon>
        <taxon>Nocardioidaceae</taxon>
        <taxon>Aeromicrobium</taxon>
    </lineage>
</organism>
<feature type="domain" description="Acyltransferase 3" evidence="2">
    <location>
        <begin position="4"/>
        <end position="320"/>
    </location>
</feature>
<dbReference type="Pfam" id="PF01757">
    <property type="entry name" value="Acyl_transf_3"/>
    <property type="match status" value="1"/>
</dbReference>
<feature type="transmembrane region" description="Helical" evidence="1">
    <location>
        <begin position="306"/>
        <end position="325"/>
    </location>
</feature>
<evidence type="ECO:0000259" key="2">
    <source>
        <dbReference type="Pfam" id="PF01757"/>
    </source>
</evidence>
<dbReference type="EMBL" id="JACWMT010000001">
    <property type="protein sequence ID" value="MBD1270232.1"/>
    <property type="molecule type" value="Genomic_DNA"/>
</dbReference>
<comment type="caution">
    <text evidence="4">The sequence shown here is derived from an EMBL/GenBank/DDBJ whole genome shotgun (WGS) entry which is preliminary data.</text>
</comment>
<feature type="transmembrane region" description="Helical" evidence="1">
    <location>
        <begin position="7"/>
        <end position="23"/>
    </location>
</feature>